<name>A0ABV8TSL3_9ACTN</name>
<dbReference type="Pfam" id="PF03703">
    <property type="entry name" value="bPH_2"/>
    <property type="match status" value="1"/>
</dbReference>
<dbReference type="EMBL" id="JBHSDK010000001">
    <property type="protein sequence ID" value="MFC4333734.1"/>
    <property type="molecule type" value="Genomic_DNA"/>
</dbReference>
<dbReference type="Gene3D" id="2.30.29.30">
    <property type="entry name" value="Pleckstrin-homology domain (PH domain)/Phosphotyrosine-binding domain (PTB)"/>
    <property type="match status" value="1"/>
</dbReference>
<protein>
    <submittedName>
        <fullName evidence="3">PH domain-containing protein</fullName>
    </submittedName>
</protein>
<sequence>MGFPDNVLTRNEEVRLHTRPHWKDAVGPVLWFVVFLLVASILVYLVPSDWGSAALYTRIGIVAVFLGLIVWLSVLPWIRWQSTHYVLTTHRVIWQEGVANRQSMHVNLNRVSSVTYNQSIGERLLGFGDLKINTADDDDVEWRNVPRVDKAKSALYQLIEDNQGRPAQQPTDGT</sequence>
<comment type="caution">
    <text evidence="3">The sequence shown here is derived from an EMBL/GenBank/DDBJ whole genome shotgun (WGS) entry which is preliminary data.</text>
</comment>
<dbReference type="InterPro" id="IPR011993">
    <property type="entry name" value="PH-like_dom_sf"/>
</dbReference>
<keyword evidence="1" id="KW-0472">Membrane</keyword>
<evidence type="ECO:0000256" key="1">
    <source>
        <dbReference type="SAM" id="Phobius"/>
    </source>
</evidence>
<evidence type="ECO:0000259" key="2">
    <source>
        <dbReference type="Pfam" id="PF03703"/>
    </source>
</evidence>
<gene>
    <name evidence="3" type="ORF">ACFPET_00785</name>
</gene>
<feature type="transmembrane region" description="Helical" evidence="1">
    <location>
        <begin position="59"/>
        <end position="78"/>
    </location>
</feature>
<dbReference type="Proteomes" id="UP001595823">
    <property type="component" value="Unassembled WGS sequence"/>
</dbReference>
<evidence type="ECO:0000313" key="4">
    <source>
        <dbReference type="Proteomes" id="UP001595823"/>
    </source>
</evidence>
<dbReference type="RefSeq" id="WP_380617468.1">
    <property type="nucleotide sequence ID" value="NZ_JBHSDK010000001.1"/>
</dbReference>
<evidence type="ECO:0000313" key="3">
    <source>
        <dbReference type="EMBL" id="MFC4333734.1"/>
    </source>
</evidence>
<reference evidence="4" key="1">
    <citation type="journal article" date="2019" name="Int. J. Syst. Evol. Microbiol.">
        <title>The Global Catalogue of Microorganisms (GCM) 10K type strain sequencing project: providing services to taxonomists for standard genome sequencing and annotation.</title>
        <authorList>
            <consortium name="The Broad Institute Genomics Platform"/>
            <consortium name="The Broad Institute Genome Sequencing Center for Infectious Disease"/>
            <person name="Wu L."/>
            <person name="Ma J."/>
        </authorList>
    </citation>
    <scope>NUCLEOTIDE SEQUENCE [LARGE SCALE GENOMIC DNA]</scope>
    <source>
        <strain evidence="4">IBRC-M 10908</strain>
    </source>
</reference>
<keyword evidence="4" id="KW-1185">Reference proteome</keyword>
<dbReference type="PANTHER" id="PTHR37938">
    <property type="entry name" value="BLL0215 PROTEIN"/>
    <property type="match status" value="1"/>
</dbReference>
<feature type="domain" description="YdbS-like PH" evidence="2">
    <location>
        <begin position="80"/>
        <end position="152"/>
    </location>
</feature>
<organism evidence="3 4">
    <name type="scientific">Salininema proteolyticum</name>
    <dbReference type="NCBI Taxonomy" id="1607685"/>
    <lineage>
        <taxon>Bacteria</taxon>
        <taxon>Bacillati</taxon>
        <taxon>Actinomycetota</taxon>
        <taxon>Actinomycetes</taxon>
        <taxon>Glycomycetales</taxon>
        <taxon>Glycomycetaceae</taxon>
        <taxon>Salininema</taxon>
    </lineage>
</organism>
<keyword evidence="1" id="KW-0812">Transmembrane</keyword>
<proteinExistence type="predicted"/>
<accession>A0ABV8TSL3</accession>
<dbReference type="InterPro" id="IPR005182">
    <property type="entry name" value="YdbS-like_PH"/>
</dbReference>
<dbReference type="PANTHER" id="PTHR37938:SF1">
    <property type="entry name" value="BLL0215 PROTEIN"/>
    <property type="match status" value="1"/>
</dbReference>
<feature type="transmembrane region" description="Helical" evidence="1">
    <location>
        <begin position="25"/>
        <end position="47"/>
    </location>
</feature>
<keyword evidence="1" id="KW-1133">Transmembrane helix</keyword>